<proteinExistence type="predicted"/>
<name>A0A8H4VWH6_9AGAR</name>
<evidence type="ECO:0000313" key="3">
    <source>
        <dbReference type="Proteomes" id="UP000521872"/>
    </source>
</evidence>
<feature type="compositionally biased region" description="Basic and acidic residues" evidence="1">
    <location>
        <begin position="242"/>
        <end position="252"/>
    </location>
</feature>
<dbReference type="AlphaFoldDB" id="A0A8H4VWH6"/>
<dbReference type="Proteomes" id="UP000521872">
    <property type="component" value="Unassembled WGS sequence"/>
</dbReference>
<feature type="compositionally biased region" description="Polar residues" evidence="1">
    <location>
        <begin position="261"/>
        <end position="274"/>
    </location>
</feature>
<evidence type="ECO:0000313" key="2">
    <source>
        <dbReference type="EMBL" id="KAF4622499.1"/>
    </source>
</evidence>
<evidence type="ECO:0000256" key="1">
    <source>
        <dbReference type="SAM" id="MobiDB-lite"/>
    </source>
</evidence>
<feature type="compositionally biased region" description="Basic and acidic residues" evidence="1">
    <location>
        <begin position="188"/>
        <end position="203"/>
    </location>
</feature>
<accession>A0A8H4VWH6</accession>
<sequence length="422" mass="46735">MSSSLEYARVAHNIRQTLDGTGSSISYRGLDPGKRLRTRGHGTTEHLVPSASERAHNDNGHHAQHLPTVAAERSVSLAIRAFAKLLQTIQEKKTTISRFLKIAREDHSQQERKPVVEKGTLAQPKPRFILANPVYEKSIVPRYDSIRYVPYSAFGIVAAFTQFHIERVHESSLKKSAPGLGKSPTKNHRVDRSTDPDAHRDGHEQVLGLGQNEGVLTQHLSSPGLKSAPVTLRRSPRLKCQLRSEDGGDKVPRKPIAASVDSKSLSDRSATTQPMPGPSSRKNKRTHEQDEQEGVDVVTPSRKKRRVSEPEPIQPAHTSSARGKKRVRDHEDQEDASPRPKKKTHLSDPGQSNSSVSRVVERVAACPPSSTAPVPLVLGAHFLPPKEAMVGCKRPTERRLARSLLLLEYRMNARLDKTVRPL</sequence>
<protein>
    <submittedName>
        <fullName evidence="2">Uncharacterized protein</fullName>
    </submittedName>
</protein>
<comment type="caution">
    <text evidence="2">The sequence shown here is derived from an EMBL/GenBank/DDBJ whole genome shotgun (WGS) entry which is preliminary data.</text>
</comment>
<feature type="region of interest" description="Disordered" evidence="1">
    <location>
        <begin position="219"/>
        <end position="357"/>
    </location>
</feature>
<reference evidence="2 3" key="1">
    <citation type="submission" date="2019-12" db="EMBL/GenBank/DDBJ databases">
        <authorList>
            <person name="Floudas D."/>
            <person name="Bentzer J."/>
            <person name="Ahren D."/>
            <person name="Johansson T."/>
            <person name="Persson P."/>
            <person name="Tunlid A."/>
        </authorList>
    </citation>
    <scope>NUCLEOTIDE SEQUENCE [LARGE SCALE GENOMIC DNA]</scope>
    <source>
        <strain evidence="2 3">CBS 102.39</strain>
    </source>
</reference>
<dbReference type="EMBL" id="JAACJL010000002">
    <property type="protein sequence ID" value="KAF4622499.1"/>
    <property type="molecule type" value="Genomic_DNA"/>
</dbReference>
<feature type="region of interest" description="Disordered" evidence="1">
    <location>
        <begin position="21"/>
        <end position="41"/>
    </location>
</feature>
<gene>
    <name evidence="2" type="ORF">D9613_009333</name>
</gene>
<organism evidence="2 3">
    <name type="scientific">Agrocybe pediades</name>
    <dbReference type="NCBI Taxonomy" id="84607"/>
    <lineage>
        <taxon>Eukaryota</taxon>
        <taxon>Fungi</taxon>
        <taxon>Dikarya</taxon>
        <taxon>Basidiomycota</taxon>
        <taxon>Agaricomycotina</taxon>
        <taxon>Agaricomycetes</taxon>
        <taxon>Agaricomycetidae</taxon>
        <taxon>Agaricales</taxon>
        <taxon>Agaricineae</taxon>
        <taxon>Strophariaceae</taxon>
        <taxon>Agrocybe</taxon>
    </lineage>
</organism>
<feature type="region of interest" description="Disordered" evidence="1">
    <location>
        <begin position="171"/>
        <end position="203"/>
    </location>
</feature>
<keyword evidence="3" id="KW-1185">Reference proteome</keyword>